<dbReference type="InterPro" id="IPR039859">
    <property type="entry name" value="PFA4/ZDH16/20/ERF2-like"/>
</dbReference>
<evidence type="ECO:0000313" key="10">
    <source>
        <dbReference type="RefSeq" id="XP_023947211.1"/>
    </source>
</evidence>
<organism evidence="9 10">
    <name type="scientific">Bicyclus anynana</name>
    <name type="common">Squinting bush brown butterfly</name>
    <dbReference type="NCBI Taxonomy" id="110368"/>
    <lineage>
        <taxon>Eukaryota</taxon>
        <taxon>Metazoa</taxon>
        <taxon>Ecdysozoa</taxon>
        <taxon>Arthropoda</taxon>
        <taxon>Hexapoda</taxon>
        <taxon>Insecta</taxon>
        <taxon>Pterygota</taxon>
        <taxon>Neoptera</taxon>
        <taxon>Endopterygota</taxon>
        <taxon>Lepidoptera</taxon>
        <taxon>Glossata</taxon>
        <taxon>Ditrysia</taxon>
        <taxon>Papilionoidea</taxon>
        <taxon>Nymphalidae</taxon>
        <taxon>Satyrinae</taxon>
        <taxon>Satyrini</taxon>
        <taxon>Mycalesina</taxon>
        <taxon>Bicyclus</taxon>
    </lineage>
</organism>
<keyword evidence="6 7" id="KW-0012">Acyltransferase</keyword>
<reference evidence="10" key="1">
    <citation type="submission" date="2025-08" db="UniProtKB">
        <authorList>
            <consortium name="RefSeq"/>
        </authorList>
    </citation>
    <scope>IDENTIFICATION</scope>
</reference>
<dbReference type="GO" id="GO:0016020">
    <property type="term" value="C:membrane"/>
    <property type="evidence" value="ECO:0007669"/>
    <property type="project" value="UniProtKB-SubCell"/>
</dbReference>
<feature type="transmembrane region" description="Helical" evidence="7">
    <location>
        <begin position="70"/>
        <end position="89"/>
    </location>
</feature>
<dbReference type="EC" id="2.3.1.225" evidence="7"/>
<evidence type="ECO:0000256" key="4">
    <source>
        <dbReference type="ARBA" id="ARBA00022989"/>
    </source>
</evidence>
<comment type="domain">
    <text evidence="7">The DHHC domain is required for palmitoyltransferase activity.</text>
</comment>
<keyword evidence="9" id="KW-1185">Reference proteome</keyword>
<comment type="catalytic activity">
    <reaction evidence="7">
        <text>L-cysteinyl-[protein] + hexadecanoyl-CoA = S-hexadecanoyl-L-cysteinyl-[protein] + CoA</text>
        <dbReference type="Rhea" id="RHEA:36683"/>
        <dbReference type="Rhea" id="RHEA-COMP:10131"/>
        <dbReference type="Rhea" id="RHEA-COMP:11032"/>
        <dbReference type="ChEBI" id="CHEBI:29950"/>
        <dbReference type="ChEBI" id="CHEBI:57287"/>
        <dbReference type="ChEBI" id="CHEBI:57379"/>
        <dbReference type="ChEBI" id="CHEBI:74151"/>
        <dbReference type="EC" id="2.3.1.225"/>
    </reaction>
</comment>
<feature type="transmembrane region" description="Helical" evidence="7">
    <location>
        <begin position="187"/>
        <end position="206"/>
    </location>
</feature>
<evidence type="ECO:0000313" key="9">
    <source>
        <dbReference type="Proteomes" id="UP001652582"/>
    </source>
</evidence>
<feature type="domain" description="Palmitoyltransferase DHHC" evidence="8">
    <location>
        <begin position="139"/>
        <end position="206"/>
    </location>
</feature>
<evidence type="ECO:0000256" key="2">
    <source>
        <dbReference type="ARBA" id="ARBA00022679"/>
    </source>
</evidence>
<evidence type="ECO:0000256" key="3">
    <source>
        <dbReference type="ARBA" id="ARBA00022692"/>
    </source>
</evidence>
<proteinExistence type="inferred from homology"/>
<evidence type="ECO:0000259" key="8">
    <source>
        <dbReference type="Pfam" id="PF01529"/>
    </source>
</evidence>
<dbReference type="GO" id="GO:0019706">
    <property type="term" value="F:protein-cysteine S-palmitoyltransferase activity"/>
    <property type="evidence" value="ECO:0007669"/>
    <property type="project" value="UniProtKB-EC"/>
</dbReference>
<dbReference type="GeneID" id="112052368"/>
<keyword evidence="5 7" id="KW-0472">Membrane</keyword>
<feature type="transmembrane region" description="Helical" evidence="7">
    <location>
        <begin position="101"/>
        <end position="122"/>
    </location>
</feature>
<evidence type="ECO:0000256" key="1">
    <source>
        <dbReference type="ARBA" id="ARBA00004141"/>
    </source>
</evidence>
<accession>A0A6J1NV17</accession>
<dbReference type="Proteomes" id="UP001652582">
    <property type="component" value="Chromosome Z"/>
</dbReference>
<comment type="subcellular location">
    <subcellularLocation>
        <location evidence="1">Membrane</location>
        <topology evidence="1">Multi-pass membrane protein</topology>
    </subcellularLocation>
</comment>
<feature type="transmembrane region" description="Helical" evidence="7">
    <location>
        <begin position="282"/>
        <end position="303"/>
    </location>
</feature>
<dbReference type="RefSeq" id="XP_023947211.1">
    <property type="nucleotide sequence ID" value="XM_024091443.2"/>
</dbReference>
<keyword evidence="4 7" id="KW-1133">Transmembrane helix</keyword>
<dbReference type="KEGG" id="bany:112052368"/>
<name>A0A6J1NV17_BICAN</name>
<dbReference type="Pfam" id="PF01529">
    <property type="entry name" value="DHHC"/>
    <property type="match status" value="1"/>
</dbReference>
<protein>
    <recommendedName>
        <fullName evidence="7">Palmitoyltransferase</fullName>
        <ecNumber evidence="7">2.3.1.225</ecNumber>
    </recommendedName>
</protein>
<keyword evidence="2 7" id="KW-0808">Transferase</keyword>
<evidence type="ECO:0000256" key="5">
    <source>
        <dbReference type="ARBA" id="ARBA00023136"/>
    </source>
</evidence>
<dbReference type="PANTHER" id="PTHR12246">
    <property type="entry name" value="PALMITOYLTRANSFERASE ZDHHC16"/>
    <property type="match status" value="1"/>
</dbReference>
<sequence>MVLVQWRSIFNLRRLYENIRRAINWRIFQAVLTFRTLTYNTHMSQGYLVDCLFEPIFWFVDNFAGCLGKVFVFCVTVLTAAVVAIAYWVGLPYWWERNPYITVFLVIFGNWLLINIIFHYYMGVTTSPGHPPDGAMISEAASICKKCLSPKPPRTHHCSVCDKCVLCMDHHCPWLNNCIGYFNARYFFLYMVYMVTGVSFLIIAGFDLGYQVLWVNDNGGLTQEDDPELIGHPVRMNQSGVLVPVQVIAEYDSENLPRAHNLPAVIITEAQRITAHALKRKAVVFMVIMCLSVFFALGSLTIVHAKNITRGETSIESHLNATLRKTHTNHQFRNPYNFGRQKNWKLFLGLTQGRTFLRHILLPSPHPPTGTGLTWHIANNGIEDWP</sequence>
<keyword evidence="3 7" id="KW-0812">Transmembrane</keyword>
<dbReference type="OrthoDB" id="331948at2759"/>
<evidence type="ECO:0000256" key="6">
    <source>
        <dbReference type="ARBA" id="ARBA00023315"/>
    </source>
</evidence>
<dbReference type="AlphaFoldDB" id="A0A6J1NV17"/>
<gene>
    <name evidence="10" type="primary">LOC112052368</name>
</gene>
<comment type="similarity">
    <text evidence="7">Belongs to the DHHC palmitoyltransferase family.</text>
</comment>
<dbReference type="InterPro" id="IPR001594">
    <property type="entry name" value="Palmitoyltrfase_DHHC"/>
</dbReference>
<evidence type="ECO:0000256" key="7">
    <source>
        <dbReference type="RuleBase" id="RU079119"/>
    </source>
</evidence>
<dbReference type="PROSITE" id="PS50216">
    <property type="entry name" value="DHHC"/>
    <property type="match status" value="1"/>
</dbReference>